<dbReference type="PATRIC" id="fig|1353534.3.peg.1186"/>
<evidence type="ECO:0000256" key="4">
    <source>
        <dbReference type="ARBA" id="ARBA00022475"/>
    </source>
</evidence>
<dbReference type="AlphaFoldDB" id="A0A1A6AXS0"/>
<feature type="transmembrane region" description="Helical" evidence="8">
    <location>
        <begin position="88"/>
        <end position="109"/>
    </location>
</feature>
<feature type="transmembrane region" description="Helical" evidence="8">
    <location>
        <begin position="58"/>
        <end position="76"/>
    </location>
</feature>
<evidence type="ECO:0000256" key="8">
    <source>
        <dbReference type="SAM" id="Phobius"/>
    </source>
</evidence>
<feature type="transmembrane region" description="Helical" evidence="8">
    <location>
        <begin position="234"/>
        <end position="251"/>
    </location>
</feature>
<keyword evidence="5 8" id="KW-0812">Transmembrane</keyword>
<feature type="transmembrane region" description="Helical" evidence="8">
    <location>
        <begin position="324"/>
        <end position="357"/>
    </location>
</feature>
<comment type="similarity">
    <text evidence="2">Belongs to the autoinducer-2 exporter (AI-2E) (TC 2.A.86) family.</text>
</comment>
<dbReference type="InterPro" id="IPR002549">
    <property type="entry name" value="AI-2E-like"/>
</dbReference>
<dbReference type="PANTHER" id="PTHR21716:SF53">
    <property type="entry name" value="PERMEASE PERM-RELATED"/>
    <property type="match status" value="1"/>
</dbReference>
<sequence>MVISLKMSKKGKYSDIIKIVEDDMMNISKNYVAKYVLIIAIFAAAALLVAKSSVLREMLYLIFISFLIAYTLKPIEIKMVNAGVNKKVSAIIIIGILILLVVSTFALLIPSLFKESLKLNATAASIQTLIDKFYAKLKLIQGNRTMHLLVNNLNRRIDSEIASVFAKIFDFLMNMGENILYLVVIPIITYYFLADDKCINESLLSAFPVNSRKPIKKICCHADKILGRYIASQLILSALVGIATFFILIFLKVEFPIILSILNAFFNIIPYFGPIFGALPAIVIALIKSPETALWTAIWLYLLQQIEGNILSPKVTGDSIDMHPLIVILLLIVGGKVSGFIGMVLAVPFGVVVKVIYEDLNYYMF</sequence>
<dbReference type="Pfam" id="PF01594">
    <property type="entry name" value="AI-2E_transport"/>
    <property type="match status" value="1"/>
</dbReference>
<evidence type="ECO:0000313" key="9">
    <source>
        <dbReference type="EMBL" id="OBR94828.1"/>
    </source>
</evidence>
<dbReference type="GO" id="GO:0055085">
    <property type="term" value="P:transmembrane transport"/>
    <property type="evidence" value="ECO:0007669"/>
    <property type="project" value="TreeGrafter"/>
</dbReference>
<gene>
    <name evidence="9" type="primary">tqsA</name>
    <name evidence="9" type="ORF">CLRAG_11660</name>
</gene>
<proteinExistence type="inferred from homology"/>
<protein>
    <submittedName>
        <fullName evidence="9">AI-2 transport protein TqsA</fullName>
    </submittedName>
</protein>
<evidence type="ECO:0000256" key="3">
    <source>
        <dbReference type="ARBA" id="ARBA00022448"/>
    </source>
</evidence>
<dbReference type="EMBL" id="LROS01000011">
    <property type="protein sequence ID" value="OBR94828.1"/>
    <property type="molecule type" value="Genomic_DNA"/>
</dbReference>
<keyword evidence="7 8" id="KW-0472">Membrane</keyword>
<organism evidence="9 10">
    <name type="scientific">Clostridium ragsdalei P11</name>
    <dbReference type="NCBI Taxonomy" id="1353534"/>
    <lineage>
        <taxon>Bacteria</taxon>
        <taxon>Bacillati</taxon>
        <taxon>Bacillota</taxon>
        <taxon>Clostridia</taxon>
        <taxon>Eubacteriales</taxon>
        <taxon>Clostridiaceae</taxon>
        <taxon>Clostridium</taxon>
    </lineage>
</organism>
<dbReference type="GO" id="GO:0005886">
    <property type="term" value="C:plasma membrane"/>
    <property type="evidence" value="ECO:0007669"/>
    <property type="project" value="UniProtKB-SubCell"/>
</dbReference>
<accession>A0A1A6AXS0</accession>
<keyword evidence="10" id="KW-1185">Reference proteome</keyword>
<evidence type="ECO:0000256" key="7">
    <source>
        <dbReference type="ARBA" id="ARBA00023136"/>
    </source>
</evidence>
<dbReference type="Proteomes" id="UP000093954">
    <property type="component" value="Unassembled WGS sequence"/>
</dbReference>
<keyword evidence="6 8" id="KW-1133">Transmembrane helix</keyword>
<dbReference type="PANTHER" id="PTHR21716">
    <property type="entry name" value="TRANSMEMBRANE PROTEIN"/>
    <property type="match status" value="1"/>
</dbReference>
<name>A0A1A6AXS0_9CLOT</name>
<evidence type="ECO:0000256" key="2">
    <source>
        <dbReference type="ARBA" id="ARBA00009773"/>
    </source>
</evidence>
<reference evidence="9 10" key="1">
    <citation type="journal article" date="2012" name="Front. Microbiol.">
        <title>Draft Genome Sequence of the Virulent Strain 01-B526 of the Fish Pathogen Aeromonas salmonicida.</title>
        <authorList>
            <person name="Charette S.J."/>
            <person name="Brochu F."/>
            <person name="Boyle B."/>
            <person name="Filion G."/>
            <person name="Tanaka K.H."/>
            <person name="Derome N."/>
        </authorList>
    </citation>
    <scope>NUCLEOTIDE SEQUENCE [LARGE SCALE GENOMIC DNA]</scope>
    <source>
        <strain evidence="9 10">P11</strain>
    </source>
</reference>
<evidence type="ECO:0000256" key="5">
    <source>
        <dbReference type="ARBA" id="ARBA00022692"/>
    </source>
</evidence>
<comment type="subcellular location">
    <subcellularLocation>
        <location evidence="1">Cell membrane</location>
        <topology evidence="1">Multi-pass membrane protein</topology>
    </subcellularLocation>
</comment>
<feature type="transmembrane region" description="Helical" evidence="8">
    <location>
        <begin position="32"/>
        <end position="52"/>
    </location>
</feature>
<feature type="transmembrane region" description="Helical" evidence="8">
    <location>
        <begin position="257"/>
        <end position="286"/>
    </location>
</feature>
<evidence type="ECO:0000313" key="10">
    <source>
        <dbReference type="Proteomes" id="UP000093954"/>
    </source>
</evidence>
<feature type="transmembrane region" description="Helical" evidence="8">
    <location>
        <begin position="178"/>
        <end position="194"/>
    </location>
</feature>
<keyword evidence="3" id="KW-0813">Transport</keyword>
<comment type="caution">
    <text evidence="9">The sequence shown here is derived from an EMBL/GenBank/DDBJ whole genome shotgun (WGS) entry which is preliminary data.</text>
</comment>
<evidence type="ECO:0000256" key="1">
    <source>
        <dbReference type="ARBA" id="ARBA00004651"/>
    </source>
</evidence>
<evidence type="ECO:0000256" key="6">
    <source>
        <dbReference type="ARBA" id="ARBA00022989"/>
    </source>
</evidence>
<keyword evidence="4" id="KW-1003">Cell membrane</keyword>